<dbReference type="InterPro" id="IPR029063">
    <property type="entry name" value="SAM-dependent_MTases_sf"/>
</dbReference>
<dbReference type="SUPFAM" id="SSF48013">
    <property type="entry name" value="NusB-like"/>
    <property type="match status" value="1"/>
</dbReference>
<dbReference type="InterPro" id="IPR054728">
    <property type="entry name" value="RsmB-like_ferredoxin"/>
</dbReference>
<dbReference type="PROSITE" id="PS01153">
    <property type="entry name" value="NOL1_NOP2_SUN"/>
    <property type="match status" value="1"/>
</dbReference>
<dbReference type="Gene3D" id="3.40.50.150">
    <property type="entry name" value="Vaccinia Virus protein VP39"/>
    <property type="match status" value="1"/>
</dbReference>
<evidence type="ECO:0000256" key="8">
    <source>
        <dbReference type="ARBA" id="ARBA00022679"/>
    </source>
</evidence>
<dbReference type="PANTHER" id="PTHR22807:SF53">
    <property type="entry name" value="RIBOSOMAL RNA SMALL SUBUNIT METHYLTRANSFERASE B-RELATED"/>
    <property type="match status" value="1"/>
</dbReference>
<dbReference type="GO" id="GO:0032259">
    <property type="term" value="P:methylation"/>
    <property type="evidence" value="ECO:0007669"/>
    <property type="project" value="UniProtKB-KW"/>
</dbReference>
<dbReference type="Pfam" id="PF01029">
    <property type="entry name" value="NusB"/>
    <property type="match status" value="1"/>
</dbReference>
<evidence type="ECO:0000313" key="17">
    <source>
        <dbReference type="Proteomes" id="UP000826550"/>
    </source>
</evidence>
<keyword evidence="9 14" id="KW-0949">S-adenosyl-L-methionine</keyword>
<dbReference type="PRINTS" id="PR02008">
    <property type="entry name" value="RCMTFAMILY"/>
</dbReference>
<proteinExistence type="inferred from homology"/>
<dbReference type="InterPro" id="IPR004573">
    <property type="entry name" value="rRNA_ssu_MeTfrase_B"/>
</dbReference>
<feature type="binding site" evidence="14">
    <location>
        <position position="311"/>
    </location>
    <ligand>
        <name>S-adenosyl-L-methionine</name>
        <dbReference type="ChEBI" id="CHEBI:59789"/>
    </ligand>
</feature>
<dbReference type="NCBIfam" id="TIGR00563">
    <property type="entry name" value="rsmB"/>
    <property type="match status" value="1"/>
</dbReference>
<evidence type="ECO:0000256" key="10">
    <source>
        <dbReference type="ARBA" id="ARBA00022884"/>
    </source>
</evidence>
<comment type="similarity">
    <text evidence="3 14">Belongs to the class I-like SAM-binding methyltransferase superfamily. RsmB/NOP family.</text>
</comment>
<evidence type="ECO:0000256" key="5">
    <source>
        <dbReference type="ARBA" id="ARBA00022490"/>
    </source>
</evidence>
<evidence type="ECO:0000256" key="4">
    <source>
        <dbReference type="ARBA" id="ARBA00012140"/>
    </source>
</evidence>
<feature type="binding site" evidence="14">
    <location>
        <begin position="260"/>
        <end position="266"/>
    </location>
    <ligand>
        <name>S-adenosyl-L-methionine</name>
        <dbReference type="ChEBI" id="CHEBI:59789"/>
    </ligand>
</feature>
<evidence type="ECO:0000256" key="12">
    <source>
        <dbReference type="ARBA" id="ARBA00031088"/>
    </source>
</evidence>
<name>A0ABX8WA95_9LACO</name>
<dbReference type="InterPro" id="IPR001678">
    <property type="entry name" value="MeTrfase_RsmB-F_NOP2_dom"/>
</dbReference>
<feature type="active site" description="Nucleophile" evidence="14">
    <location>
        <position position="383"/>
    </location>
</feature>
<dbReference type="Pfam" id="PF22458">
    <property type="entry name" value="RsmF-B_ferredox"/>
    <property type="match status" value="1"/>
</dbReference>
<dbReference type="InterPro" id="IPR006027">
    <property type="entry name" value="NusB_RsmB_TIM44"/>
</dbReference>
<evidence type="ECO:0000313" key="16">
    <source>
        <dbReference type="EMBL" id="QYN53831.1"/>
    </source>
</evidence>
<dbReference type="CDD" id="cd02440">
    <property type="entry name" value="AdoMet_MTases"/>
    <property type="match status" value="1"/>
</dbReference>
<evidence type="ECO:0000259" key="15">
    <source>
        <dbReference type="PROSITE" id="PS51686"/>
    </source>
</evidence>
<dbReference type="Pfam" id="PF01189">
    <property type="entry name" value="Methyltr_RsmB-F"/>
    <property type="match status" value="1"/>
</dbReference>
<dbReference type="NCBIfam" id="NF011494">
    <property type="entry name" value="PRK14902.1"/>
    <property type="match status" value="1"/>
</dbReference>
<feature type="binding site" evidence="14">
    <location>
        <position position="330"/>
    </location>
    <ligand>
        <name>S-adenosyl-L-methionine</name>
        <dbReference type="ChEBI" id="CHEBI:59789"/>
    </ligand>
</feature>
<dbReference type="SUPFAM" id="SSF53335">
    <property type="entry name" value="S-adenosyl-L-methionine-dependent methyltransferases"/>
    <property type="match status" value="1"/>
</dbReference>
<dbReference type="Proteomes" id="UP000826550">
    <property type="component" value="Chromosome"/>
</dbReference>
<evidence type="ECO:0000256" key="6">
    <source>
        <dbReference type="ARBA" id="ARBA00022552"/>
    </source>
</evidence>
<dbReference type="InterPro" id="IPR023267">
    <property type="entry name" value="RCMT"/>
</dbReference>
<keyword evidence="6" id="KW-0698">rRNA processing</keyword>
<dbReference type="InterPro" id="IPR018314">
    <property type="entry name" value="RsmB/NOL1/NOP2-like_CS"/>
</dbReference>
<gene>
    <name evidence="16" type="primary">rsmB</name>
    <name evidence="16" type="ORF">GYM71_06120</name>
</gene>
<evidence type="ECO:0000256" key="14">
    <source>
        <dbReference type="PROSITE-ProRule" id="PRU01023"/>
    </source>
</evidence>
<dbReference type="PANTHER" id="PTHR22807">
    <property type="entry name" value="NOP2 YEAST -RELATED NOL1/NOP2/FMU SUN DOMAIN-CONTAINING"/>
    <property type="match status" value="1"/>
</dbReference>
<keyword evidence="5" id="KW-0963">Cytoplasm</keyword>
<comment type="function">
    <text evidence="1">Specifically methylates the cytosine at position 967 (m5C967) of 16S rRNA.</text>
</comment>
<comment type="catalytic activity">
    <reaction evidence="13">
        <text>cytidine(967) in 16S rRNA + S-adenosyl-L-methionine = 5-methylcytidine(967) in 16S rRNA + S-adenosyl-L-homocysteine + H(+)</text>
        <dbReference type="Rhea" id="RHEA:42748"/>
        <dbReference type="Rhea" id="RHEA-COMP:10219"/>
        <dbReference type="Rhea" id="RHEA-COMP:10220"/>
        <dbReference type="ChEBI" id="CHEBI:15378"/>
        <dbReference type="ChEBI" id="CHEBI:57856"/>
        <dbReference type="ChEBI" id="CHEBI:59789"/>
        <dbReference type="ChEBI" id="CHEBI:74483"/>
        <dbReference type="ChEBI" id="CHEBI:82748"/>
        <dbReference type="EC" id="2.1.1.176"/>
    </reaction>
</comment>
<evidence type="ECO:0000256" key="13">
    <source>
        <dbReference type="ARBA" id="ARBA00047283"/>
    </source>
</evidence>
<feature type="binding site" evidence="14">
    <location>
        <position position="283"/>
    </location>
    <ligand>
        <name>S-adenosyl-L-methionine</name>
        <dbReference type="ChEBI" id="CHEBI:59789"/>
    </ligand>
</feature>
<comment type="subcellular location">
    <subcellularLocation>
        <location evidence="2">Cytoplasm</location>
    </subcellularLocation>
</comment>
<dbReference type="InterPro" id="IPR035926">
    <property type="entry name" value="NusB-like_sf"/>
</dbReference>
<keyword evidence="10 14" id="KW-0694">RNA-binding</keyword>
<reference evidence="16 17" key="1">
    <citation type="submission" date="2020-01" db="EMBL/GenBank/DDBJ databases">
        <title>Vast differences in strain-level diversity in the gut microbiota of two closely related honey bee species.</title>
        <authorList>
            <person name="Ellegaard K.M."/>
            <person name="Suenami S."/>
            <person name="Miyazaki R."/>
            <person name="Engel P."/>
        </authorList>
    </citation>
    <scope>NUCLEOTIDE SEQUENCE [LARGE SCALE GENOMIC DNA]</scope>
    <source>
        <strain evidence="16 17">ESL0416</strain>
    </source>
</reference>
<sequence length="442" mass="49654">MKLLNKSARAVALETLIRILCDGSYSNISLNNSLRSTNLSQADRNFATRLVYGTVQYKIFLDYQLQDLIKTKLKEEYLKPLLLMSGYQLIFMDKVPDRAVLNEANLLAKKFGKKNSTGYKIINGILRSLIRRGTVLPEKNNLVHYLSVKESTPKWLVEYLISHWGEKRAGSILASINETAKNTVRVSSLANPDEVFSKLTELDFAPQRSQLSDDVFVLSRGGIVNSTLFKKGELTVQDEAASLAVSAFDFIGDENVLDACSAPGGKTVQIAEKIPTGQVIALDIHENKLRLVRQNATRMNVIDRVKTMAMDARKADESFDQQQFDKILVDAPCSGLGLLRRKPEIRYNKHPADLKQLQQIQLNILDHVSKLLNESGELVYSTCTIATEEDEEVVEKFLEQHSKYRLQSFKAGNLEAPNGMLKILPDSYNSDGFFIAKFVMRG</sequence>
<dbReference type="Gene3D" id="1.10.940.10">
    <property type="entry name" value="NusB-like"/>
    <property type="match status" value="1"/>
</dbReference>
<evidence type="ECO:0000256" key="1">
    <source>
        <dbReference type="ARBA" id="ARBA00002724"/>
    </source>
</evidence>
<dbReference type="GO" id="GO:0008168">
    <property type="term" value="F:methyltransferase activity"/>
    <property type="evidence" value="ECO:0007669"/>
    <property type="project" value="UniProtKB-KW"/>
</dbReference>
<organism evidence="16 17">
    <name type="scientific">Lactobacillus panisapium</name>
    <dbReference type="NCBI Taxonomy" id="2012495"/>
    <lineage>
        <taxon>Bacteria</taxon>
        <taxon>Bacillati</taxon>
        <taxon>Bacillota</taxon>
        <taxon>Bacilli</taxon>
        <taxon>Lactobacillales</taxon>
        <taxon>Lactobacillaceae</taxon>
        <taxon>Lactobacillus</taxon>
    </lineage>
</organism>
<evidence type="ECO:0000256" key="7">
    <source>
        <dbReference type="ARBA" id="ARBA00022603"/>
    </source>
</evidence>
<evidence type="ECO:0000256" key="9">
    <source>
        <dbReference type="ARBA" id="ARBA00022691"/>
    </source>
</evidence>
<evidence type="ECO:0000256" key="3">
    <source>
        <dbReference type="ARBA" id="ARBA00007494"/>
    </source>
</evidence>
<protein>
    <recommendedName>
        <fullName evidence="4">16S rRNA (cytosine(967)-C(5))-methyltransferase</fullName>
        <ecNumber evidence="4">2.1.1.176</ecNumber>
    </recommendedName>
    <alternativeName>
        <fullName evidence="11">16S rRNA m5C967 methyltransferase</fullName>
    </alternativeName>
    <alternativeName>
        <fullName evidence="12">rRNA (cytosine-C(5)-)-methyltransferase RsmB</fullName>
    </alternativeName>
</protein>
<dbReference type="EC" id="2.1.1.176" evidence="4"/>
<dbReference type="EMBL" id="CP048268">
    <property type="protein sequence ID" value="QYN53831.1"/>
    <property type="molecule type" value="Genomic_DNA"/>
</dbReference>
<accession>A0ABX8WA95</accession>
<evidence type="ECO:0000256" key="11">
    <source>
        <dbReference type="ARBA" id="ARBA00030399"/>
    </source>
</evidence>
<dbReference type="PROSITE" id="PS51686">
    <property type="entry name" value="SAM_MT_RSMB_NOP"/>
    <property type="match status" value="1"/>
</dbReference>
<keyword evidence="7 14" id="KW-0489">Methyltransferase</keyword>
<keyword evidence="17" id="KW-1185">Reference proteome</keyword>
<keyword evidence="8 14" id="KW-0808">Transferase</keyword>
<evidence type="ECO:0000256" key="2">
    <source>
        <dbReference type="ARBA" id="ARBA00004496"/>
    </source>
</evidence>
<feature type="domain" description="SAM-dependent MTase RsmB/NOP-type" evidence="15">
    <location>
        <begin position="172"/>
        <end position="441"/>
    </location>
</feature>
<dbReference type="InterPro" id="IPR049560">
    <property type="entry name" value="MeTrfase_RsmB-F_NOP2_cat"/>
</dbReference>